<keyword evidence="6" id="KW-0808">Transferase</keyword>
<reference evidence="7" key="1">
    <citation type="submission" date="2017-04" db="EMBL/GenBank/DDBJ databases">
        <authorList>
            <person name="Varghese N."/>
            <person name="Submissions S."/>
        </authorList>
    </citation>
    <scope>NUCLEOTIDE SEQUENCE [LARGE SCALE GENOMIC DNA]</scope>
    <source>
        <strain evidence="7">RKEM611</strain>
    </source>
</reference>
<dbReference type="SUPFAM" id="SSF53383">
    <property type="entry name" value="PLP-dependent transferases"/>
    <property type="match status" value="1"/>
</dbReference>
<dbReference type="PANTHER" id="PTHR30244">
    <property type="entry name" value="TRANSAMINASE"/>
    <property type="match status" value="1"/>
</dbReference>
<dbReference type="Proteomes" id="UP000192907">
    <property type="component" value="Unassembled WGS sequence"/>
</dbReference>
<dbReference type="STRING" id="1513793.SAMN06296036_12917"/>
<keyword evidence="1 4" id="KW-0663">Pyridoxal phosphate</keyword>
<dbReference type="FunFam" id="3.40.640.10:FF:000089">
    <property type="entry name" value="Aminotransferase, DegT/DnrJ/EryC1/StrS family"/>
    <property type="match status" value="1"/>
</dbReference>
<dbReference type="CDD" id="cd00616">
    <property type="entry name" value="AHBA_syn"/>
    <property type="match status" value="1"/>
</dbReference>
<evidence type="ECO:0000256" key="3">
    <source>
        <dbReference type="PIRSR" id="PIRSR000390-1"/>
    </source>
</evidence>
<dbReference type="Pfam" id="PF01041">
    <property type="entry name" value="DegT_DnrJ_EryC1"/>
    <property type="match status" value="1"/>
</dbReference>
<dbReference type="InterPro" id="IPR015421">
    <property type="entry name" value="PyrdxlP-dep_Trfase_major"/>
</dbReference>
<keyword evidence="7" id="KW-1185">Reference proteome</keyword>
<dbReference type="EMBL" id="FWZT01000029">
    <property type="protein sequence ID" value="SMF75364.1"/>
    <property type="molecule type" value="Genomic_DNA"/>
</dbReference>
<protein>
    <submittedName>
        <fullName evidence="6">UDP-2-acetamido-2-deoxy-ribo-hexuluronate aminotransferase</fullName>
    </submittedName>
</protein>
<dbReference type="PANTHER" id="PTHR30244:SF42">
    <property type="entry name" value="UDP-2-ACETAMIDO-2-DEOXY-3-OXO-D-GLUCURONATE AMINOTRANSFERASE"/>
    <property type="match status" value="1"/>
</dbReference>
<dbReference type="InterPro" id="IPR000653">
    <property type="entry name" value="DegT/StrS_aminotransferase"/>
</dbReference>
<keyword evidence="6" id="KW-0032">Aminotransferase</keyword>
<dbReference type="InterPro" id="IPR015422">
    <property type="entry name" value="PyrdxlP-dep_Trfase_small"/>
</dbReference>
<feature type="modified residue" description="N6-(pyridoxal phosphate)lysine" evidence="4">
    <location>
        <position position="184"/>
    </location>
</feature>
<organism evidence="6 7">
    <name type="scientific">Pseudobacteriovorax antillogorgiicola</name>
    <dbReference type="NCBI Taxonomy" id="1513793"/>
    <lineage>
        <taxon>Bacteria</taxon>
        <taxon>Pseudomonadati</taxon>
        <taxon>Bdellovibrionota</taxon>
        <taxon>Oligoflexia</taxon>
        <taxon>Oligoflexales</taxon>
        <taxon>Pseudobacteriovoracaceae</taxon>
        <taxon>Pseudobacteriovorax</taxon>
    </lineage>
</organism>
<evidence type="ECO:0000256" key="1">
    <source>
        <dbReference type="ARBA" id="ARBA00022898"/>
    </source>
</evidence>
<accession>A0A1Y6CU88</accession>
<dbReference type="PIRSF" id="PIRSF000390">
    <property type="entry name" value="PLP_StrS"/>
    <property type="match status" value="1"/>
</dbReference>
<dbReference type="Gene3D" id="3.90.1150.10">
    <property type="entry name" value="Aspartate Aminotransferase, domain 1"/>
    <property type="match status" value="1"/>
</dbReference>
<dbReference type="GO" id="GO:0008483">
    <property type="term" value="F:transaminase activity"/>
    <property type="evidence" value="ECO:0007669"/>
    <property type="project" value="UniProtKB-KW"/>
</dbReference>
<dbReference type="Gene3D" id="3.40.640.10">
    <property type="entry name" value="Type I PLP-dependent aspartate aminotransferase-like (Major domain)"/>
    <property type="match status" value="1"/>
</dbReference>
<evidence type="ECO:0000256" key="4">
    <source>
        <dbReference type="PIRSR" id="PIRSR000390-2"/>
    </source>
</evidence>
<dbReference type="GO" id="GO:0030170">
    <property type="term" value="F:pyridoxal phosphate binding"/>
    <property type="evidence" value="ECO:0007669"/>
    <property type="project" value="TreeGrafter"/>
</dbReference>
<comment type="similarity">
    <text evidence="2 5">Belongs to the DegT/DnrJ/EryC1 family.</text>
</comment>
<name>A0A1Y6CU88_9BACT</name>
<gene>
    <name evidence="6" type="ORF">SAMN06296036_12917</name>
</gene>
<dbReference type="InterPro" id="IPR015424">
    <property type="entry name" value="PyrdxlP-dep_Trfase"/>
</dbReference>
<evidence type="ECO:0000256" key="5">
    <source>
        <dbReference type="RuleBase" id="RU004508"/>
    </source>
</evidence>
<dbReference type="AlphaFoldDB" id="A0A1Y6CU88"/>
<evidence type="ECO:0000256" key="2">
    <source>
        <dbReference type="ARBA" id="ARBA00037999"/>
    </source>
</evidence>
<dbReference type="GO" id="GO:0000271">
    <property type="term" value="P:polysaccharide biosynthetic process"/>
    <property type="evidence" value="ECO:0007669"/>
    <property type="project" value="TreeGrafter"/>
</dbReference>
<proteinExistence type="inferred from homology"/>
<sequence length="363" mass="40393">MEFIDLSLQQQKIRDSIQGAINDVLNHGKYIMGPEVQELEFKLAEFTGAQHCVSCGNGTDALLLALMALGIGPGDEVITSTFSFISTSEVIALLGATAVFVDIDLRTYQIDHKAIEGAISNRTKAIIPVSLYGLCSNFQAINKIAAKYKIVVIEDAAQSFGATYFNRWSCNLSHIATTSFFPSKPLGCYGDGGAIFTSDNEIAEKIKILRTHGQSKRYFQREIGINSRLDSIQAAILLKKLDIFKEEIELRQEVANRYNSYLEGIVGIPHTPFGQTHVFGQYTIAAERRDLLLSHLKEHGIPSMVYYPILLHNQVAMEPFMKTSGELKNAEQAIISVLSLPMSPYLRTKDQNLICETVRNFYL</sequence>
<evidence type="ECO:0000313" key="6">
    <source>
        <dbReference type="EMBL" id="SMF75364.1"/>
    </source>
</evidence>
<feature type="active site" description="Proton acceptor" evidence="3">
    <location>
        <position position="184"/>
    </location>
</feature>
<dbReference type="OrthoDB" id="5288475at2"/>
<dbReference type="RefSeq" id="WP_132324818.1">
    <property type="nucleotide sequence ID" value="NZ_FWZT01000029.1"/>
</dbReference>
<evidence type="ECO:0000313" key="7">
    <source>
        <dbReference type="Proteomes" id="UP000192907"/>
    </source>
</evidence>